<accession>A0A370XBJ4</accession>
<dbReference type="PANTHER" id="PTHR38011:SF11">
    <property type="entry name" value="2,5-DIAMINO-6-RIBOSYLAMINO-4(3H)-PYRIMIDINONE 5'-PHOSPHATE REDUCTASE"/>
    <property type="match status" value="1"/>
</dbReference>
<name>A0A370XBJ4_9GAMM</name>
<comment type="caution">
    <text evidence="2">The sequence shown here is derived from an EMBL/GenBank/DDBJ whole genome shotgun (WGS) entry which is preliminary data.</text>
</comment>
<evidence type="ECO:0000313" key="2">
    <source>
        <dbReference type="EMBL" id="RDS85794.1"/>
    </source>
</evidence>
<dbReference type="OrthoDB" id="9782335at2"/>
<organism evidence="2 3">
    <name type="scientific">Dyella psychrodurans</name>
    <dbReference type="NCBI Taxonomy" id="1927960"/>
    <lineage>
        <taxon>Bacteria</taxon>
        <taxon>Pseudomonadati</taxon>
        <taxon>Pseudomonadota</taxon>
        <taxon>Gammaproteobacteria</taxon>
        <taxon>Lysobacterales</taxon>
        <taxon>Rhodanobacteraceae</taxon>
        <taxon>Dyella</taxon>
    </lineage>
</organism>
<dbReference type="GO" id="GO:0009231">
    <property type="term" value="P:riboflavin biosynthetic process"/>
    <property type="evidence" value="ECO:0007669"/>
    <property type="project" value="InterPro"/>
</dbReference>
<evidence type="ECO:0000313" key="3">
    <source>
        <dbReference type="Proteomes" id="UP000255334"/>
    </source>
</evidence>
<reference evidence="2 3" key="1">
    <citation type="submission" date="2018-07" db="EMBL/GenBank/DDBJ databases">
        <title>Dyella monticola sp. nov. and Dyella psychrodurans sp. nov. isolated from monsoon evergreen broad-leaved forest soil of Dinghu Mountain, China.</title>
        <authorList>
            <person name="Gao Z."/>
            <person name="Qiu L."/>
        </authorList>
    </citation>
    <scope>NUCLEOTIDE SEQUENCE [LARGE SCALE GENOMIC DNA]</scope>
    <source>
        <strain evidence="2 3">4MSK11</strain>
    </source>
</reference>
<proteinExistence type="predicted"/>
<gene>
    <name evidence="2" type="ORF">DWU99_00520</name>
</gene>
<dbReference type="Gene3D" id="3.40.430.10">
    <property type="entry name" value="Dihydrofolate Reductase, subunit A"/>
    <property type="match status" value="1"/>
</dbReference>
<sequence>MGKLIMWNLMTLDGFFEGTQNWDLDFHRTVWGDELERFAIGQLSSTSRLLFGRVTYEGMAAYWKTAEGTVADYMNRLPKVVFSRTLENPDWNNTIQVRDNAASVVRALKKQAEQDLYVFGSANLCETLIEADLFDEYRIAVAPVMLGSGRPLFKNGLTRHNLRLIDTTTYTSGCVVLRYAND</sequence>
<dbReference type="PANTHER" id="PTHR38011">
    <property type="entry name" value="DIHYDROFOLATE REDUCTASE FAMILY PROTEIN (AFU_ORTHOLOGUE AFUA_8G06820)"/>
    <property type="match status" value="1"/>
</dbReference>
<feature type="domain" description="Bacterial bifunctional deaminase-reductase C-terminal" evidence="1">
    <location>
        <begin position="3"/>
        <end position="175"/>
    </location>
</feature>
<dbReference type="InterPro" id="IPR050765">
    <property type="entry name" value="Riboflavin_Biosynth_HTPR"/>
</dbReference>
<keyword evidence="3" id="KW-1185">Reference proteome</keyword>
<dbReference type="SUPFAM" id="SSF53597">
    <property type="entry name" value="Dihydrofolate reductase-like"/>
    <property type="match status" value="1"/>
</dbReference>
<dbReference type="InterPro" id="IPR024072">
    <property type="entry name" value="DHFR-like_dom_sf"/>
</dbReference>
<dbReference type="AlphaFoldDB" id="A0A370XBJ4"/>
<dbReference type="GO" id="GO:0008703">
    <property type="term" value="F:5-amino-6-(5-phosphoribosylamino)uracil reductase activity"/>
    <property type="evidence" value="ECO:0007669"/>
    <property type="project" value="InterPro"/>
</dbReference>
<dbReference type="Proteomes" id="UP000255334">
    <property type="component" value="Unassembled WGS sequence"/>
</dbReference>
<dbReference type="RefSeq" id="WP_115476045.1">
    <property type="nucleotide sequence ID" value="NZ_QRBF01000001.1"/>
</dbReference>
<dbReference type="EMBL" id="QRBF01000001">
    <property type="protein sequence ID" value="RDS85794.1"/>
    <property type="molecule type" value="Genomic_DNA"/>
</dbReference>
<dbReference type="Pfam" id="PF01872">
    <property type="entry name" value="RibD_C"/>
    <property type="match status" value="1"/>
</dbReference>
<protein>
    <submittedName>
        <fullName evidence="2">Dihydrofolate reductase</fullName>
    </submittedName>
</protein>
<evidence type="ECO:0000259" key="1">
    <source>
        <dbReference type="Pfam" id="PF01872"/>
    </source>
</evidence>
<dbReference type="InterPro" id="IPR002734">
    <property type="entry name" value="RibDG_C"/>
</dbReference>